<dbReference type="OrthoDB" id="3748032at2"/>
<dbReference type="Proteomes" id="UP000252733">
    <property type="component" value="Unassembled WGS sequence"/>
</dbReference>
<protein>
    <submittedName>
        <fullName evidence="1">Uncharacterized protein</fullName>
    </submittedName>
</protein>
<keyword evidence="2" id="KW-1185">Reference proteome</keyword>
<evidence type="ECO:0000313" key="2">
    <source>
        <dbReference type="Proteomes" id="UP000252733"/>
    </source>
</evidence>
<dbReference type="AlphaFoldDB" id="A0A2T0XMN8"/>
<gene>
    <name evidence="1" type="ORF">DFO77_1049</name>
</gene>
<accession>A0A2T0XMN8</accession>
<evidence type="ECO:0000313" key="1">
    <source>
        <dbReference type="EMBL" id="RCW38253.1"/>
    </source>
</evidence>
<organism evidence="1 2">
    <name type="scientific">Marinilabilia salmonicolor</name>
    <dbReference type="NCBI Taxonomy" id="989"/>
    <lineage>
        <taxon>Bacteria</taxon>
        <taxon>Pseudomonadati</taxon>
        <taxon>Bacteroidota</taxon>
        <taxon>Bacteroidia</taxon>
        <taxon>Marinilabiliales</taxon>
        <taxon>Marinilabiliaceae</taxon>
        <taxon>Marinilabilia</taxon>
    </lineage>
</organism>
<dbReference type="RefSeq" id="WP_114436478.1">
    <property type="nucleotide sequence ID" value="NZ_PVTS01000006.1"/>
</dbReference>
<dbReference type="EMBL" id="QPIZ01000004">
    <property type="protein sequence ID" value="RCW38253.1"/>
    <property type="molecule type" value="Genomic_DNA"/>
</dbReference>
<comment type="caution">
    <text evidence="1">The sequence shown here is derived from an EMBL/GenBank/DDBJ whole genome shotgun (WGS) entry which is preliminary data.</text>
</comment>
<reference evidence="1 2" key="1">
    <citation type="submission" date="2018-07" db="EMBL/GenBank/DDBJ databases">
        <title>Freshwater and sediment microbial communities from various areas in North America, analyzing microbe dynamics in response to fracking.</title>
        <authorList>
            <person name="Lamendella R."/>
        </authorList>
    </citation>
    <scope>NUCLEOTIDE SEQUENCE [LARGE SCALE GENOMIC DNA]</scope>
    <source>
        <strain evidence="1 2">160A</strain>
    </source>
</reference>
<sequence length="333" mass="37043">MPKNNYVISREKAEVFDAMGIPYEGYVDGVGYQSLHAFALGSCYFQNSNYCIPHFQPVINASPEEKIKSLRIDGDDLMDKLVKINTGGEPTINMGHGKYLKLSDNCEIVVKVDDGERFRFGYRDYTTGKEEIISGKLAEFEDVFGESELLFDCPCDGAGTNEEATPWYSIYNWPALGSSARTMDALYDGNYLEAGIQFLTCAAEVFTFGYASTAGAGTKVTTRVAKSTVENIHIPAYRVYGGASKINGWSWSPINTKLLPKSMYRKWAGLPDVNWGTGYIKGSAKIKDMTLFRKALPLDGNPGGFPELIINPNNVNMWKYMSRPGNYSSYWGF</sequence>
<proteinExistence type="predicted"/>
<name>A0A2T0XMN8_9BACT</name>